<reference evidence="2 3" key="1">
    <citation type="submission" date="2018-01" db="EMBL/GenBank/DDBJ databases">
        <authorList>
            <person name="Clerissi C."/>
        </authorList>
    </citation>
    <scope>NUCLEOTIDE SEQUENCE [LARGE SCALE GENOMIC DNA]</scope>
    <source>
        <strain evidence="2">Cupriavidus taiwanensis STM 6021</strain>
    </source>
</reference>
<sequence length="279" mass="30616">MILSSQEITFLQRLIAARPATRKAGPLSLMIATYGVGRASGRSIHYGPNDWATAAKLLENRGIPLSRPDGEMRRAETAEYSGVSEKAFGSRPHSNSVALRTAHGACDLDGVGLKAPGGGYMVLSTEDAMRVRCDRILLVENLETFRHLHRYAWITYGRGDTLAIFRGDPTFSLADAAKVLAARGEPVDAFVDFDPAGLSIAASLPRLANLILPDERWLISAIRDRKRYDLYDAQIGVHGAKLAASTHPDIVRSLALLKELRQGYTQEWMESAPITRRCD</sequence>
<evidence type="ECO:0000313" key="3">
    <source>
        <dbReference type="Proteomes" id="UP000257139"/>
    </source>
</evidence>
<evidence type="ECO:0000313" key="2">
    <source>
        <dbReference type="EMBL" id="SPC26123.1"/>
    </source>
</evidence>
<comment type="caution">
    <text evidence="2">The sequence shown here is derived from an EMBL/GenBank/DDBJ whole genome shotgun (WGS) entry which is preliminary data.</text>
</comment>
<organism evidence="2 3">
    <name type="scientific">Cupriavidus taiwanensis</name>
    <dbReference type="NCBI Taxonomy" id="164546"/>
    <lineage>
        <taxon>Bacteria</taxon>
        <taxon>Pseudomonadati</taxon>
        <taxon>Pseudomonadota</taxon>
        <taxon>Betaproteobacteria</taxon>
        <taxon>Burkholderiales</taxon>
        <taxon>Burkholderiaceae</taxon>
        <taxon>Cupriavidus</taxon>
    </lineage>
</organism>
<dbReference type="Proteomes" id="UP000257139">
    <property type="component" value="Unassembled WGS sequence"/>
</dbReference>
<dbReference type="InterPro" id="IPR036078">
    <property type="entry name" value="Spo11/TopoVI_A_sf"/>
</dbReference>
<dbReference type="RefSeq" id="WP_115737119.1">
    <property type="nucleotide sequence ID" value="NZ_LT984799.1"/>
</dbReference>
<protein>
    <recommendedName>
        <fullName evidence="1">DUF7281 domain-containing protein</fullName>
    </recommendedName>
</protein>
<dbReference type="GO" id="GO:0003677">
    <property type="term" value="F:DNA binding"/>
    <property type="evidence" value="ECO:0007669"/>
    <property type="project" value="InterPro"/>
</dbReference>
<dbReference type="InterPro" id="IPR055705">
    <property type="entry name" value="DUF7281"/>
</dbReference>
<evidence type="ECO:0000259" key="1">
    <source>
        <dbReference type="Pfam" id="PF23947"/>
    </source>
</evidence>
<dbReference type="Pfam" id="PF23947">
    <property type="entry name" value="DUF7281"/>
    <property type="match status" value="1"/>
</dbReference>
<accession>A0A7Z7JI72</accession>
<name>A0A7Z7JI72_9BURK</name>
<feature type="domain" description="DUF7281" evidence="1">
    <location>
        <begin position="97"/>
        <end position="269"/>
    </location>
</feature>
<gene>
    <name evidence="2" type="ORF">CBM2594_U40028</name>
</gene>
<dbReference type="SUPFAM" id="SSF56726">
    <property type="entry name" value="DNA topoisomerase IV, alpha subunit"/>
    <property type="match status" value="1"/>
</dbReference>
<dbReference type="AlphaFoldDB" id="A0A7Z7JI72"/>
<dbReference type="GO" id="GO:0005694">
    <property type="term" value="C:chromosome"/>
    <property type="evidence" value="ECO:0007669"/>
    <property type="project" value="InterPro"/>
</dbReference>
<dbReference type="EMBL" id="OGUU01000051">
    <property type="protein sequence ID" value="SPC26123.1"/>
    <property type="molecule type" value="Genomic_DNA"/>
</dbReference>
<proteinExistence type="predicted"/>